<keyword evidence="3" id="KW-0804">Transcription</keyword>
<proteinExistence type="predicted"/>
<dbReference type="InterPro" id="IPR001647">
    <property type="entry name" value="HTH_TetR"/>
</dbReference>
<dbReference type="RefSeq" id="WP_158645506.1">
    <property type="nucleotide sequence ID" value="NZ_BAABIJ010000001.1"/>
</dbReference>
<dbReference type="InterPro" id="IPR009057">
    <property type="entry name" value="Homeodomain-like_sf"/>
</dbReference>
<evidence type="ECO:0000256" key="2">
    <source>
        <dbReference type="ARBA" id="ARBA00023125"/>
    </source>
</evidence>
<evidence type="ECO:0000313" key="7">
    <source>
        <dbReference type="Proteomes" id="UP000321617"/>
    </source>
</evidence>
<feature type="domain" description="HTH tetR-type" evidence="5">
    <location>
        <begin position="31"/>
        <end position="91"/>
    </location>
</feature>
<dbReference type="OrthoDB" id="2570341at2"/>
<dbReference type="EMBL" id="VLLL01000005">
    <property type="protein sequence ID" value="TWJ15592.1"/>
    <property type="molecule type" value="Genomic_DNA"/>
</dbReference>
<protein>
    <submittedName>
        <fullName evidence="6">TetR family transcriptional regulator</fullName>
    </submittedName>
</protein>
<keyword evidence="1" id="KW-0805">Transcription regulation</keyword>
<dbReference type="GO" id="GO:0003700">
    <property type="term" value="F:DNA-binding transcription factor activity"/>
    <property type="evidence" value="ECO:0007669"/>
    <property type="project" value="TreeGrafter"/>
</dbReference>
<evidence type="ECO:0000259" key="5">
    <source>
        <dbReference type="PROSITE" id="PS50977"/>
    </source>
</evidence>
<evidence type="ECO:0000313" key="6">
    <source>
        <dbReference type="EMBL" id="TWJ15592.1"/>
    </source>
</evidence>
<dbReference type="InterPro" id="IPR036271">
    <property type="entry name" value="Tet_transcr_reg_TetR-rel_C_sf"/>
</dbReference>
<accession>A0A562VCK2</accession>
<keyword evidence="7" id="KW-1185">Reference proteome</keyword>
<dbReference type="Pfam" id="PF00440">
    <property type="entry name" value="TetR_N"/>
    <property type="match status" value="1"/>
</dbReference>
<dbReference type="PROSITE" id="PS50977">
    <property type="entry name" value="HTH_TETR_2"/>
    <property type="match status" value="1"/>
</dbReference>
<keyword evidence="2 4" id="KW-0238">DNA-binding</keyword>
<dbReference type="Proteomes" id="UP000321617">
    <property type="component" value="Unassembled WGS sequence"/>
</dbReference>
<organism evidence="6 7">
    <name type="scientific">Stackebrandtia albiflava</name>
    <dbReference type="NCBI Taxonomy" id="406432"/>
    <lineage>
        <taxon>Bacteria</taxon>
        <taxon>Bacillati</taxon>
        <taxon>Actinomycetota</taxon>
        <taxon>Actinomycetes</taxon>
        <taxon>Glycomycetales</taxon>
        <taxon>Glycomycetaceae</taxon>
        <taxon>Stackebrandtia</taxon>
    </lineage>
</organism>
<dbReference type="Gene3D" id="1.10.10.60">
    <property type="entry name" value="Homeodomain-like"/>
    <property type="match status" value="1"/>
</dbReference>
<evidence type="ECO:0000256" key="3">
    <source>
        <dbReference type="ARBA" id="ARBA00023163"/>
    </source>
</evidence>
<comment type="caution">
    <text evidence="6">The sequence shown here is derived from an EMBL/GenBank/DDBJ whole genome shotgun (WGS) entry which is preliminary data.</text>
</comment>
<dbReference type="PANTHER" id="PTHR30055">
    <property type="entry name" value="HTH-TYPE TRANSCRIPTIONAL REGULATOR RUTR"/>
    <property type="match status" value="1"/>
</dbReference>
<dbReference type="InterPro" id="IPR050109">
    <property type="entry name" value="HTH-type_TetR-like_transc_reg"/>
</dbReference>
<dbReference type="AlphaFoldDB" id="A0A562VCK2"/>
<name>A0A562VCK2_9ACTN</name>
<gene>
    <name evidence="6" type="ORF">LX16_1303</name>
</gene>
<dbReference type="SUPFAM" id="SSF48498">
    <property type="entry name" value="Tetracyclin repressor-like, C-terminal domain"/>
    <property type="match status" value="1"/>
</dbReference>
<dbReference type="SUPFAM" id="SSF46689">
    <property type="entry name" value="Homeodomain-like"/>
    <property type="match status" value="1"/>
</dbReference>
<dbReference type="PANTHER" id="PTHR30055:SF151">
    <property type="entry name" value="TRANSCRIPTIONAL REGULATORY PROTEIN"/>
    <property type="match status" value="1"/>
</dbReference>
<reference evidence="6 7" key="1">
    <citation type="journal article" date="2013" name="Stand. Genomic Sci.">
        <title>Genomic Encyclopedia of Type Strains, Phase I: The one thousand microbial genomes (KMG-I) project.</title>
        <authorList>
            <person name="Kyrpides N.C."/>
            <person name="Woyke T."/>
            <person name="Eisen J.A."/>
            <person name="Garrity G."/>
            <person name="Lilburn T.G."/>
            <person name="Beck B.J."/>
            <person name="Whitman W.B."/>
            <person name="Hugenholtz P."/>
            <person name="Klenk H.P."/>
        </authorList>
    </citation>
    <scope>NUCLEOTIDE SEQUENCE [LARGE SCALE GENOMIC DNA]</scope>
    <source>
        <strain evidence="6 7">DSM 45044</strain>
    </source>
</reference>
<evidence type="ECO:0000256" key="1">
    <source>
        <dbReference type="ARBA" id="ARBA00023015"/>
    </source>
</evidence>
<sequence length="269" mass="29829">MSTDDVPTELPREVLAAWGELPGGSRGPRAELSLEAITATAVELADREGLAAVSMGRVAKALGYTTMSLYRHVANKDELLRHMQDAALGPAPRHLTEGMQWRDGLTVWTRQILLELGRHPWSIEIASSISSGPLMPRSLEWTDWGASLLTDVPLPPIEKLSCLMLLNGYARNEVAMGGGNLREQRRRGTDTMQEELLFQRGFERFATAERLPALHRLVEDGLFPAVDPEMIAGPGDELEYVIDHGLLDFGLQRILDGIEVHIRRHLDAD</sequence>
<evidence type="ECO:0000256" key="4">
    <source>
        <dbReference type="PROSITE-ProRule" id="PRU00335"/>
    </source>
</evidence>
<dbReference type="GO" id="GO:0000976">
    <property type="term" value="F:transcription cis-regulatory region binding"/>
    <property type="evidence" value="ECO:0007669"/>
    <property type="project" value="TreeGrafter"/>
</dbReference>
<feature type="DNA-binding region" description="H-T-H motif" evidence="4">
    <location>
        <begin position="54"/>
        <end position="73"/>
    </location>
</feature>
<dbReference type="Gene3D" id="1.10.357.10">
    <property type="entry name" value="Tetracycline Repressor, domain 2"/>
    <property type="match status" value="1"/>
</dbReference>